<feature type="transmembrane region" description="Helical" evidence="2">
    <location>
        <begin position="20"/>
        <end position="38"/>
    </location>
</feature>
<keyword evidence="2" id="KW-0812">Transmembrane</keyword>
<evidence type="ECO:0000256" key="1">
    <source>
        <dbReference type="ARBA" id="ARBA00038476"/>
    </source>
</evidence>
<dbReference type="PANTHER" id="PTHR12475:SF4">
    <property type="entry name" value="PROTEIN THEM6"/>
    <property type="match status" value="1"/>
</dbReference>
<dbReference type="InterPro" id="IPR051490">
    <property type="entry name" value="THEM6_lcsJ_thioesterase"/>
</dbReference>
<proteinExistence type="inferred from homology"/>
<gene>
    <name evidence="3" type="ORF">EW146_g3710</name>
</gene>
<dbReference type="InterPro" id="IPR029069">
    <property type="entry name" value="HotDog_dom_sf"/>
</dbReference>
<reference evidence="3 4" key="1">
    <citation type="submission" date="2019-02" db="EMBL/GenBank/DDBJ databases">
        <title>Genome sequencing of the rare red list fungi Bondarzewia mesenterica.</title>
        <authorList>
            <person name="Buettner E."/>
            <person name="Kellner H."/>
        </authorList>
    </citation>
    <scope>NUCLEOTIDE SEQUENCE [LARGE SCALE GENOMIC DNA]</scope>
    <source>
        <strain evidence="3 4">DSM 108281</strain>
    </source>
</reference>
<evidence type="ECO:0008006" key="5">
    <source>
        <dbReference type="Google" id="ProtNLM"/>
    </source>
</evidence>
<evidence type="ECO:0000313" key="4">
    <source>
        <dbReference type="Proteomes" id="UP000310158"/>
    </source>
</evidence>
<sequence length="374" mass="41671">MDRVHAYLNPAAFQQYLSRVAKYLALFVLVLNVRSLPFGWHVRVFGPLFHLRFRYLVFRLGLLLHPRKDKKAAKQKWLENLSPIGENLFDKAIAYKAWAGLDDCDYNCHLSNSCYPKVLSQMLDAARLKAALVYLPSFLRAGGWIALGATHFQFLREIPIFSTYEIRMSFASWDSKWIFLVIRFVTLPKKRQGGEKKAEVAYVPSTFADGPPFPNLHTPASGTATPIPSKGPIPDAAAAMKAFAARTTEPDGAILNCICVNELVFKHGRITVPPALVFAADGLCGPAPPGEPAYSAENPPPHWAKVQEIIHNGGVNAMTHLLRGGWKDVPEGERWWEQALGGQIEERRAANMELVYGVRRGMEGAREITPIMPV</sequence>
<dbReference type="EMBL" id="SGPL01000130">
    <property type="protein sequence ID" value="THH17018.1"/>
    <property type="molecule type" value="Genomic_DNA"/>
</dbReference>
<dbReference type="AlphaFoldDB" id="A0A4S4LYK0"/>
<organism evidence="3 4">
    <name type="scientific">Bondarzewia mesenterica</name>
    <dbReference type="NCBI Taxonomy" id="1095465"/>
    <lineage>
        <taxon>Eukaryota</taxon>
        <taxon>Fungi</taxon>
        <taxon>Dikarya</taxon>
        <taxon>Basidiomycota</taxon>
        <taxon>Agaricomycotina</taxon>
        <taxon>Agaricomycetes</taxon>
        <taxon>Russulales</taxon>
        <taxon>Bondarzewiaceae</taxon>
        <taxon>Bondarzewia</taxon>
    </lineage>
</organism>
<dbReference type="PANTHER" id="PTHR12475">
    <property type="match status" value="1"/>
</dbReference>
<dbReference type="SUPFAM" id="SSF54637">
    <property type="entry name" value="Thioesterase/thiol ester dehydrase-isomerase"/>
    <property type="match status" value="1"/>
</dbReference>
<name>A0A4S4LYK0_9AGAM</name>
<protein>
    <recommendedName>
        <fullName evidence="5">Thioesterase domain-containing protein</fullName>
    </recommendedName>
</protein>
<evidence type="ECO:0000313" key="3">
    <source>
        <dbReference type="EMBL" id="THH17018.1"/>
    </source>
</evidence>
<dbReference type="OrthoDB" id="265761at2759"/>
<dbReference type="Pfam" id="PF13279">
    <property type="entry name" value="4HBT_2"/>
    <property type="match status" value="1"/>
</dbReference>
<accession>A0A4S4LYK0</accession>
<comment type="similarity">
    <text evidence="1">Belongs to the lcsJ thioesterase family.</text>
</comment>
<keyword evidence="4" id="KW-1185">Reference proteome</keyword>
<dbReference type="Proteomes" id="UP000310158">
    <property type="component" value="Unassembled WGS sequence"/>
</dbReference>
<comment type="caution">
    <text evidence="3">The sequence shown here is derived from an EMBL/GenBank/DDBJ whole genome shotgun (WGS) entry which is preliminary data.</text>
</comment>
<evidence type="ECO:0000256" key="2">
    <source>
        <dbReference type="SAM" id="Phobius"/>
    </source>
</evidence>
<keyword evidence="2" id="KW-1133">Transmembrane helix</keyword>
<keyword evidence="2" id="KW-0472">Membrane</keyword>